<dbReference type="Proteomes" id="UP000001549">
    <property type="component" value="Chromosome"/>
</dbReference>
<protein>
    <recommendedName>
        <fullName evidence="3">Antitoxin</fullName>
    </recommendedName>
</protein>
<dbReference type="STRING" id="656024.FsymDg_0315"/>
<dbReference type="eggNOG" id="ENOG5033D21">
    <property type="taxonomic scope" value="Bacteria"/>
</dbReference>
<gene>
    <name evidence="1" type="ordered locus">FsymDg_0315</name>
</gene>
<name>F8B3P5_9ACTN</name>
<evidence type="ECO:0008006" key="3">
    <source>
        <dbReference type="Google" id="ProtNLM"/>
    </source>
</evidence>
<dbReference type="RefSeq" id="WP_013871881.1">
    <property type="nucleotide sequence ID" value="NC_015656.1"/>
</dbReference>
<dbReference type="AlphaFoldDB" id="F8B3P5"/>
<proteinExistence type="predicted"/>
<dbReference type="EMBL" id="CP002801">
    <property type="protein sequence ID" value="AEH07886.1"/>
    <property type="molecule type" value="Genomic_DNA"/>
</dbReference>
<dbReference type="Pfam" id="PF14013">
    <property type="entry name" value="MT0933_antitox"/>
    <property type="match status" value="1"/>
</dbReference>
<accession>F8B3P5</accession>
<keyword evidence="2" id="KW-1185">Reference proteome</keyword>
<organism evidence="1 2">
    <name type="scientific">Candidatus Protofrankia datiscae</name>
    <dbReference type="NCBI Taxonomy" id="2716812"/>
    <lineage>
        <taxon>Bacteria</taxon>
        <taxon>Bacillati</taxon>
        <taxon>Actinomycetota</taxon>
        <taxon>Actinomycetes</taxon>
        <taxon>Frankiales</taxon>
        <taxon>Frankiaceae</taxon>
        <taxon>Protofrankia</taxon>
    </lineage>
</organism>
<dbReference type="KEGG" id="fsy:FsymDg_0315"/>
<reference evidence="1 2" key="1">
    <citation type="submission" date="2011-05" db="EMBL/GenBank/DDBJ databases">
        <title>Complete sequence of chromosome of Frankia symbiont of Datisca glomerata.</title>
        <authorList>
            <consortium name="US DOE Joint Genome Institute"/>
            <person name="Lucas S."/>
            <person name="Han J."/>
            <person name="Lapidus A."/>
            <person name="Cheng J.-F."/>
            <person name="Goodwin L."/>
            <person name="Pitluck S."/>
            <person name="Peters L."/>
            <person name="Mikhailova N."/>
            <person name="Chertkov O."/>
            <person name="Teshima H."/>
            <person name="Han C."/>
            <person name="Tapia R."/>
            <person name="Land M."/>
            <person name="Hauser L."/>
            <person name="Kyrpides N."/>
            <person name="Ivanova N."/>
            <person name="Pagani I."/>
            <person name="Berry A."/>
            <person name="Pawlowski K."/>
            <person name="Persson T."/>
            <person name="Vanden Heuvel B."/>
            <person name="Benson D."/>
            <person name="Woyke T."/>
        </authorList>
    </citation>
    <scope>NUCLEOTIDE SEQUENCE [LARGE SCALE GENOMIC DNA]</scope>
    <source>
        <strain evidence="2">4085684</strain>
    </source>
</reference>
<evidence type="ECO:0000313" key="1">
    <source>
        <dbReference type="EMBL" id="AEH07886.1"/>
    </source>
</evidence>
<sequence>MSDKPTNPDNLQKLREKAEKIAETHGDKIAEGLEKVGDLIDEKTGGKHGEKIDTGVDKAQDFIRKLGDRNN</sequence>
<dbReference type="HOGENOM" id="CLU_148727_3_1_11"/>
<evidence type="ECO:0000313" key="2">
    <source>
        <dbReference type="Proteomes" id="UP000001549"/>
    </source>
</evidence>
<dbReference type="InterPro" id="IPR028037">
    <property type="entry name" value="Antitoxin_Rv0909/MT0933"/>
</dbReference>